<dbReference type="EMBL" id="NIRI02000010">
    <property type="protein sequence ID" value="KAG5454078.1"/>
    <property type="molecule type" value="Genomic_DNA"/>
</dbReference>
<gene>
    <name evidence="2" type="ORF">CSKR_112622</name>
</gene>
<dbReference type="AlphaFoldDB" id="A0A419PEQ8"/>
<reference evidence="2 3" key="1">
    <citation type="journal article" date="2018" name="Biotechnol. Adv.">
        <title>Improved genomic resources and new bioinformatic workflow for the carcinogenic parasite Clonorchis sinensis: Biotechnological implications.</title>
        <authorList>
            <person name="Wang D."/>
            <person name="Korhonen P.K."/>
            <person name="Gasser R.B."/>
            <person name="Young N.D."/>
        </authorList>
    </citation>
    <scope>NUCLEOTIDE SEQUENCE [LARGE SCALE GENOMIC DNA]</scope>
    <source>
        <strain evidence="2">Cs-k2</strain>
    </source>
</reference>
<accession>A0A419PEQ8</accession>
<evidence type="ECO:0000313" key="3">
    <source>
        <dbReference type="Proteomes" id="UP000286415"/>
    </source>
</evidence>
<keyword evidence="3" id="KW-1185">Reference proteome</keyword>
<name>A0A419PEQ8_CLOSI</name>
<dbReference type="InParanoid" id="A0A419PEQ8"/>
<sequence>MPPEGTTRARILPGCPSLNLPVRYKLSNSRAPPLSAGLGEKSSARQTVHRYKKYMFKQMRSIRQAGKKLTAGTPRYRLTAISCNDPSQEQVGSRGPNPGRRTTATTPKLFVTPLIPFCQVMRCPPCGLSHSEEKEQRSSRKTAHAKRWYDGDQSIQQGLCFALVFKDESDVTFVLQIDKALTNNNLNTEVLKTFQRSPHYIINEGVEQERSGDPCRTPLLVGKLLKSSPYTLTCPEVYQYRDRIMFTDFWGIPKDGASGWSANLLVRDSNPTSASRLPLSRFGQPGSISALVLPSGGMAARHRKGVTAERGIPPLTDRQNRTHSRSRGIPRLWAVCTNGIALTPDGQRCSPSPRPSQPTSVPPLFKLLIIRHLEDLYAPSQRPIAGMTILAVMRPADLYNKSFSCSTLSVPSCHATRRKHEGWDTARLPAWVCERH</sequence>
<dbReference type="OrthoDB" id="340259at2759"/>
<comment type="caution">
    <text evidence="2">The sequence shown here is derived from an EMBL/GenBank/DDBJ whole genome shotgun (WGS) entry which is preliminary data.</text>
</comment>
<proteinExistence type="predicted"/>
<dbReference type="Proteomes" id="UP000286415">
    <property type="component" value="Unassembled WGS sequence"/>
</dbReference>
<evidence type="ECO:0000313" key="2">
    <source>
        <dbReference type="EMBL" id="KAG5454078.1"/>
    </source>
</evidence>
<organism evidence="2 3">
    <name type="scientific">Clonorchis sinensis</name>
    <name type="common">Chinese liver fluke</name>
    <dbReference type="NCBI Taxonomy" id="79923"/>
    <lineage>
        <taxon>Eukaryota</taxon>
        <taxon>Metazoa</taxon>
        <taxon>Spiralia</taxon>
        <taxon>Lophotrochozoa</taxon>
        <taxon>Platyhelminthes</taxon>
        <taxon>Trematoda</taxon>
        <taxon>Digenea</taxon>
        <taxon>Opisthorchiida</taxon>
        <taxon>Opisthorchiata</taxon>
        <taxon>Opisthorchiidae</taxon>
        <taxon>Clonorchis</taxon>
    </lineage>
</organism>
<protein>
    <submittedName>
        <fullName evidence="2">Uncharacterized protein</fullName>
    </submittedName>
</protein>
<feature type="region of interest" description="Disordered" evidence="1">
    <location>
        <begin position="82"/>
        <end position="104"/>
    </location>
</feature>
<evidence type="ECO:0000256" key="1">
    <source>
        <dbReference type="SAM" id="MobiDB-lite"/>
    </source>
</evidence>
<reference evidence="2 3" key="2">
    <citation type="journal article" date="2021" name="Genomics">
        <title>High-quality reference genome for Clonorchis sinensis.</title>
        <authorList>
            <person name="Young N.D."/>
            <person name="Stroehlein A.J."/>
            <person name="Kinkar L."/>
            <person name="Wang T."/>
            <person name="Sohn W.M."/>
            <person name="Chang B.C.H."/>
            <person name="Kaur P."/>
            <person name="Weisz D."/>
            <person name="Dudchenko O."/>
            <person name="Aiden E.L."/>
            <person name="Korhonen P.K."/>
            <person name="Gasser R.B."/>
        </authorList>
    </citation>
    <scope>NUCLEOTIDE SEQUENCE [LARGE SCALE GENOMIC DNA]</scope>
    <source>
        <strain evidence="2">Cs-k2</strain>
    </source>
</reference>
<feature type="compositionally biased region" description="Polar residues" evidence="1">
    <location>
        <begin position="82"/>
        <end position="91"/>
    </location>
</feature>